<evidence type="ECO:0000256" key="2">
    <source>
        <dbReference type="ARBA" id="ARBA00023002"/>
    </source>
</evidence>
<dbReference type="InterPro" id="IPR046346">
    <property type="entry name" value="Aminoacid_DH-like_N_sf"/>
</dbReference>
<dbReference type="PANTHER" id="PTHR42722">
    <property type="entry name" value="LEUCINE DEHYDROGENASE"/>
    <property type="match status" value="1"/>
</dbReference>
<dbReference type="Pfam" id="PF02812">
    <property type="entry name" value="ELFV_dehydrog_N"/>
    <property type="match status" value="1"/>
</dbReference>
<name>A0ABU9Y8T9_9SPHN</name>
<keyword evidence="7" id="KW-1185">Reference proteome</keyword>
<evidence type="ECO:0000313" key="6">
    <source>
        <dbReference type="EMBL" id="MEN2792209.1"/>
    </source>
</evidence>
<dbReference type="Gene3D" id="3.40.50.720">
    <property type="entry name" value="NAD(P)-binding Rossmann-like Domain"/>
    <property type="match status" value="1"/>
</dbReference>
<dbReference type="Pfam" id="PF00208">
    <property type="entry name" value="ELFV_dehydrog"/>
    <property type="match status" value="2"/>
</dbReference>
<keyword evidence="3" id="KW-0520">NAD</keyword>
<evidence type="ECO:0000256" key="3">
    <source>
        <dbReference type="ARBA" id="ARBA00023027"/>
    </source>
</evidence>
<sequence>MAQFAVEGDFQEYLHVIDDAEAGLTGVIAIHSTAIGPAAGGCRLWHYSSKSELTADAIRLARGMSYKNAVAGLPFGGGKAVLQRPEGSFDREAFFRAYGDAVASLGGTYVTAEDVGTTVADMRAVRERTAYVAGLDAAAGAAGGDPSPWTALGVFEAMKVAARETLSLDLKNATVAIQGTGNVGAGLARLLKQEGAQLILADIDAARVGALAAELSARVVGIDEILAVDSDVVAPCALGGVLDADAIDKLKAQLVCGGANNQLATEADGVRLLGRGIVYAPDYVVNAGGIINVSAEYLGETTQQVSERVHQIAGRLSMVLREARSSGRPSNVVADELAQQIIAERRLQAA</sequence>
<dbReference type="SUPFAM" id="SSF53223">
    <property type="entry name" value="Aminoacid dehydrogenase-like, N-terminal domain"/>
    <property type="match status" value="1"/>
</dbReference>
<evidence type="ECO:0000259" key="5">
    <source>
        <dbReference type="SMART" id="SM00839"/>
    </source>
</evidence>
<dbReference type="Gene3D" id="3.40.50.10860">
    <property type="entry name" value="Leucine Dehydrogenase, chain A, domain 1"/>
    <property type="match status" value="1"/>
</dbReference>
<dbReference type="PIRSF" id="PIRSF000188">
    <property type="entry name" value="Phe_leu_dh"/>
    <property type="match status" value="1"/>
</dbReference>
<gene>
    <name evidence="6" type="ORF">ABC974_21440</name>
</gene>
<evidence type="ECO:0000313" key="7">
    <source>
        <dbReference type="Proteomes" id="UP001419910"/>
    </source>
</evidence>
<dbReference type="InterPro" id="IPR006097">
    <property type="entry name" value="Glu/Leu/Phe/Val/Trp_DH_dimer"/>
</dbReference>
<evidence type="ECO:0000256" key="1">
    <source>
        <dbReference type="ARBA" id="ARBA00006382"/>
    </source>
</evidence>
<proteinExistence type="inferred from homology"/>
<dbReference type="PRINTS" id="PR00082">
    <property type="entry name" value="GLFDHDRGNASE"/>
</dbReference>
<evidence type="ECO:0000256" key="4">
    <source>
        <dbReference type="RuleBase" id="RU004417"/>
    </source>
</evidence>
<dbReference type="InterPro" id="IPR036291">
    <property type="entry name" value="NAD(P)-bd_dom_sf"/>
</dbReference>
<accession>A0ABU9Y8T9</accession>
<dbReference type="InterPro" id="IPR006096">
    <property type="entry name" value="Glu/Leu/Phe/Val/Trp_DH_C"/>
</dbReference>
<dbReference type="RefSeq" id="WP_343888423.1">
    <property type="nucleotide sequence ID" value="NZ_BAAAEH010000009.1"/>
</dbReference>
<dbReference type="CDD" id="cd01075">
    <property type="entry name" value="NAD_bind_Leu_Phe_Val_DH"/>
    <property type="match status" value="1"/>
</dbReference>
<organism evidence="6 7">
    <name type="scientific">Sphingomonas oligophenolica</name>
    <dbReference type="NCBI Taxonomy" id="301154"/>
    <lineage>
        <taxon>Bacteria</taxon>
        <taxon>Pseudomonadati</taxon>
        <taxon>Pseudomonadota</taxon>
        <taxon>Alphaproteobacteria</taxon>
        <taxon>Sphingomonadales</taxon>
        <taxon>Sphingomonadaceae</taxon>
        <taxon>Sphingomonas</taxon>
    </lineage>
</organism>
<dbReference type="EMBL" id="JBDIME010000025">
    <property type="protein sequence ID" value="MEN2792209.1"/>
    <property type="molecule type" value="Genomic_DNA"/>
</dbReference>
<comment type="similarity">
    <text evidence="1 4">Belongs to the Glu/Leu/Phe/Val dehydrogenases family.</text>
</comment>
<feature type="domain" description="Glutamate/phenylalanine/leucine/valine/L-tryptophan dehydrogenase C-terminal" evidence="5">
    <location>
        <begin position="144"/>
        <end position="350"/>
    </location>
</feature>
<dbReference type="PANTHER" id="PTHR42722:SF1">
    <property type="entry name" value="VALINE DEHYDROGENASE"/>
    <property type="match status" value="1"/>
</dbReference>
<dbReference type="Proteomes" id="UP001419910">
    <property type="component" value="Unassembled WGS sequence"/>
</dbReference>
<dbReference type="InterPro" id="IPR006095">
    <property type="entry name" value="Glu/Leu/Phe/Val/Trp_DH"/>
</dbReference>
<dbReference type="InterPro" id="IPR016211">
    <property type="entry name" value="Glu/Phe/Leu/Val/Trp_DH_bac/arc"/>
</dbReference>
<comment type="caution">
    <text evidence="6">The sequence shown here is derived from an EMBL/GenBank/DDBJ whole genome shotgun (WGS) entry which is preliminary data.</text>
</comment>
<dbReference type="SMART" id="SM00839">
    <property type="entry name" value="ELFV_dehydrog"/>
    <property type="match status" value="1"/>
</dbReference>
<reference evidence="6 7" key="1">
    <citation type="submission" date="2024-05" db="EMBL/GenBank/DDBJ databases">
        <authorList>
            <person name="Liu Q."/>
            <person name="Xin Y.-H."/>
        </authorList>
    </citation>
    <scope>NUCLEOTIDE SEQUENCE [LARGE SCALE GENOMIC DNA]</scope>
    <source>
        <strain evidence="6 7">CGMCC 1.10181</strain>
    </source>
</reference>
<keyword evidence="2 4" id="KW-0560">Oxidoreductase</keyword>
<dbReference type="SUPFAM" id="SSF51735">
    <property type="entry name" value="NAD(P)-binding Rossmann-fold domains"/>
    <property type="match status" value="1"/>
</dbReference>
<protein>
    <submittedName>
        <fullName evidence="6">Glu/Leu/Phe/Val dehydrogenase dimerization domain-containing protein</fullName>
    </submittedName>
</protein>